<dbReference type="SUPFAM" id="SSF51905">
    <property type="entry name" value="FAD/NAD(P)-binding domain"/>
    <property type="match status" value="2"/>
</dbReference>
<protein>
    <submittedName>
        <fullName evidence="2">1-deoxy-D-xylulose-5-phosphate reductoisomerase protein</fullName>
        <ecNumber evidence="2">1.1.1.267</ecNumber>
    </submittedName>
</protein>
<accession>U2ESS8</accession>
<dbReference type="Pfam" id="PF07992">
    <property type="entry name" value="Pyr_redox_2"/>
    <property type="match status" value="1"/>
</dbReference>
<dbReference type="PANTHER" id="PTHR10632">
    <property type="entry name" value="SULFIDE:QUINONE OXIDOREDUCTASE"/>
    <property type="match status" value="1"/>
</dbReference>
<evidence type="ECO:0000313" key="3">
    <source>
        <dbReference type="Proteomes" id="UP000006242"/>
    </source>
</evidence>
<dbReference type="InterPro" id="IPR036188">
    <property type="entry name" value="FAD/NAD-bd_sf"/>
</dbReference>
<reference evidence="2 3" key="2">
    <citation type="journal article" date="2013" name="PLoS ONE">
        <title>INDIGO - INtegrated Data Warehouse of MIcrobial GenOmes with Examples from the Red Sea Extremophiles.</title>
        <authorList>
            <person name="Alam I."/>
            <person name="Antunes A."/>
            <person name="Kamau A.A."/>
            <person name="Ba Alawi W."/>
            <person name="Kalkatawi M."/>
            <person name="Stingl U."/>
            <person name="Bajic V.B."/>
        </authorList>
    </citation>
    <scope>NUCLEOTIDE SEQUENCE [LARGE SCALE GENOMIC DNA]</scope>
    <source>
        <strain evidence="2 3">E1L3A</strain>
    </source>
</reference>
<gene>
    <name evidence="2" type="ORF">SSPSH_000092</name>
</gene>
<evidence type="ECO:0000313" key="2">
    <source>
        <dbReference type="EMBL" id="ERJ20750.1"/>
    </source>
</evidence>
<dbReference type="GO" id="GO:0030604">
    <property type="term" value="F:1-deoxy-D-xylulose-5-phosphate reductoisomerase activity"/>
    <property type="evidence" value="ECO:0007669"/>
    <property type="project" value="UniProtKB-EC"/>
</dbReference>
<dbReference type="GO" id="GO:0016853">
    <property type="term" value="F:isomerase activity"/>
    <property type="evidence" value="ECO:0007669"/>
    <property type="project" value="UniProtKB-KW"/>
</dbReference>
<dbReference type="InterPro" id="IPR015904">
    <property type="entry name" value="Sulphide_quinone_reductase"/>
</dbReference>
<dbReference type="eggNOG" id="COG0446">
    <property type="taxonomic scope" value="Bacteria"/>
</dbReference>
<organism evidence="2 3">
    <name type="scientific">Salinisphaera shabanensis E1L3A</name>
    <dbReference type="NCBI Taxonomy" id="1033802"/>
    <lineage>
        <taxon>Bacteria</taxon>
        <taxon>Pseudomonadati</taxon>
        <taxon>Pseudomonadota</taxon>
        <taxon>Gammaproteobacteria</taxon>
        <taxon>Salinisphaerales</taxon>
        <taxon>Salinisphaeraceae</taxon>
        <taxon>Salinisphaera</taxon>
    </lineage>
</organism>
<dbReference type="Proteomes" id="UP000006242">
    <property type="component" value="Unassembled WGS sequence"/>
</dbReference>
<dbReference type="InterPro" id="IPR023753">
    <property type="entry name" value="FAD/NAD-binding_dom"/>
</dbReference>
<dbReference type="PANTHER" id="PTHR10632:SF2">
    <property type="entry name" value="SULFIDE:QUINONE OXIDOREDUCTASE, MITOCHONDRIAL"/>
    <property type="match status" value="1"/>
</dbReference>
<sequence length="422" mass="46375">MQPVHQKTPAMTDPSNATTTHHRVLIAGGGTAGLSVASALLRRHPDLDVSVIEPSTDHYYQPGWTLVGGGDMPQQHTRRAQADVMPEGAEWIRDSVARLEPDSNQVVVAGGTTHSYDVLVVALGLQLNWDAIDGLVETLGRNGVTSNYHYDHAPYTHELASTLAGGRALFTQPAMPIKCAGAPQKALYLTADTLRRRGVNATLEFYNQGASMFGVPVYARELDKVIAGYGATPYFGHDLIAVDGDRGQAVFATAEGDITRDFDMLHVVPPQSAPDVIRNSPLAGAAGWVSVDRHRLAHTTYDNVFGLGDCTDTPNAKTMAAVRRQVPTVVDGVLNKLDMGKAAPLYDGYGACPLTVEHGRVLLAEFRYDQEVVSSFPLDPRQPRRLHWLFKRHIFPMMYWQMMLHGHDWRRPHPRPLPELTQ</sequence>
<dbReference type="AlphaFoldDB" id="U2ESS8"/>
<dbReference type="EC" id="1.1.1.267" evidence="2"/>
<proteinExistence type="predicted"/>
<name>U2ESS8_9GAMM</name>
<dbReference type="GO" id="GO:0071949">
    <property type="term" value="F:FAD binding"/>
    <property type="evidence" value="ECO:0007669"/>
    <property type="project" value="TreeGrafter"/>
</dbReference>
<dbReference type="GO" id="GO:0070221">
    <property type="term" value="P:sulfide oxidation, using sulfide:quinone oxidoreductase"/>
    <property type="evidence" value="ECO:0007669"/>
    <property type="project" value="TreeGrafter"/>
</dbReference>
<dbReference type="GO" id="GO:0070224">
    <property type="term" value="F:sulfide:quinone oxidoreductase activity"/>
    <property type="evidence" value="ECO:0007669"/>
    <property type="project" value="TreeGrafter"/>
</dbReference>
<dbReference type="EMBL" id="AFNV02000001">
    <property type="protein sequence ID" value="ERJ20750.1"/>
    <property type="molecule type" value="Genomic_DNA"/>
</dbReference>
<keyword evidence="3" id="KW-1185">Reference proteome</keyword>
<dbReference type="STRING" id="1033802.SSPSH_000092"/>
<dbReference type="Gene3D" id="3.50.50.60">
    <property type="entry name" value="FAD/NAD(P)-binding domain"/>
    <property type="match status" value="2"/>
</dbReference>
<keyword evidence="2" id="KW-0560">Oxidoreductase</keyword>
<reference evidence="2 3" key="1">
    <citation type="journal article" date="2011" name="J. Bacteriol.">
        <title>Genome sequence of Salinisphaera shabanensis, a gammaproteobacterium from the harsh, variable environment of the brine-seawater interface of the Shaban Deep in the Red Sea.</title>
        <authorList>
            <person name="Antunes A."/>
            <person name="Alam I."/>
            <person name="Bajic V.B."/>
            <person name="Stingl U."/>
        </authorList>
    </citation>
    <scope>NUCLEOTIDE SEQUENCE [LARGE SCALE GENOMIC DNA]</scope>
    <source>
        <strain evidence="2 3">E1L3A</strain>
    </source>
</reference>
<feature type="domain" description="FAD/NAD(P)-binding" evidence="1">
    <location>
        <begin position="23"/>
        <end position="135"/>
    </location>
</feature>
<comment type="caution">
    <text evidence="2">The sequence shown here is derived from an EMBL/GenBank/DDBJ whole genome shotgun (WGS) entry which is preliminary data.</text>
</comment>
<evidence type="ECO:0000259" key="1">
    <source>
        <dbReference type="Pfam" id="PF07992"/>
    </source>
</evidence>